<dbReference type="InterPro" id="IPR006089">
    <property type="entry name" value="Acyl-CoA_DH_CS"/>
</dbReference>
<evidence type="ECO:0000256" key="6">
    <source>
        <dbReference type="RuleBase" id="RU362125"/>
    </source>
</evidence>
<dbReference type="InterPro" id="IPR009100">
    <property type="entry name" value="AcylCoA_DH/oxidase_NM_dom_sf"/>
</dbReference>
<evidence type="ECO:0000259" key="9">
    <source>
        <dbReference type="Pfam" id="PF02771"/>
    </source>
</evidence>
<dbReference type="GO" id="GO:0050660">
    <property type="term" value="F:flavin adenine dinucleotide binding"/>
    <property type="evidence" value="ECO:0007669"/>
    <property type="project" value="InterPro"/>
</dbReference>
<keyword evidence="11" id="KW-1185">Reference proteome</keyword>
<dbReference type="HOGENOM" id="CLU_018204_0_1_11"/>
<keyword evidence="5 6" id="KW-0560">Oxidoreductase</keyword>
<evidence type="ECO:0000256" key="3">
    <source>
        <dbReference type="ARBA" id="ARBA00022630"/>
    </source>
</evidence>
<dbReference type="PROSITE" id="PS00072">
    <property type="entry name" value="ACYL_COA_DH_1"/>
    <property type="match status" value="1"/>
</dbReference>
<feature type="domain" description="Acyl-CoA dehydrogenase/oxidase N-terminal" evidence="9">
    <location>
        <begin position="8"/>
        <end position="118"/>
    </location>
</feature>
<dbReference type="STRING" id="471852.Tcur_4635"/>
<feature type="domain" description="Acyl-CoA dehydrogenase/oxidase C-terminal" evidence="7">
    <location>
        <begin position="231"/>
        <end position="379"/>
    </location>
</feature>
<dbReference type="SUPFAM" id="SSF47203">
    <property type="entry name" value="Acyl-CoA dehydrogenase C-terminal domain-like"/>
    <property type="match status" value="1"/>
</dbReference>
<gene>
    <name evidence="10" type="ordered locus">Tcur_4635</name>
</gene>
<dbReference type="GO" id="GO:0003995">
    <property type="term" value="F:acyl-CoA dehydrogenase activity"/>
    <property type="evidence" value="ECO:0007669"/>
    <property type="project" value="InterPro"/>
</dbReference>
<dbReference type="eggNOG" id="COG1960">
    <property type="taxonomic scope" value="Bacteria"/>
</dbReference>
<keyword evidence="3 6" id="KW-0285">Flavoprotein</keyword>
<dbReference type="Pfam" id="PF02771">
    <property type="entry name" value="Acyl-CoA_dh_N"/>
    <property type="match status" value="1"/>
</dbReference>
<comment type="cofactor">
    <cofactor evidence="1 6">
        <name>FAD</name>
        <dbReference type="ChEBI" id="CHEBI:57692"/>
    </cofactor>
</comment>
<dbReference type="OrthoDB" id="8876745at2"/>
<evidence type="ECO:0000256" key="1">
    <source>
        <dbReference type="ARBA" id="ARBA00001974"/>
    </source>
</evidence>
<evidence type="ECO:0000313" key="11">
    <source>
        <dbReference type="Proteomes" id="UP000001918"/>
    </source>
</evidence>
<evidence type="ECO:0000259" key="7">
    <source>
        <dbReference type="Pfam" id="PF00441"/>
    </source>
</evidence>
<dbReference type="Proteomes" id="UP000001918">
    <property type="component" value="Chromosome"/>
</dbReference>
<reference evidence="10 11" key="1">
    <citation type="journal article" date="2011" name="Stand. Genomic Sci.">
        <title>Complete genome sequence of Thermomonospora curvata type strain (B9).</title>
        <authorList>
            <person name="Chertkov O."/>
            <person name="Sikorski J."/>
            <person name="Nolan M."/>
            <person name="Lapidus A."/>
            <person name="Lucas S."/>
            <person name="Del Rio T.G."/>
            <person name="Tice H."/>
            <person name="Cheng J.F."/>
            <person name="Goodwin L."/>
            <person name="Pitluck S."/>
            <person name="Liolios K."/>
            <person name="Ivanova N."/>
            <person name="Mavromatis K."/>
            <person name="Mikhailova N."/>
            <person name="Ovchinnikova G."/>
            <person name="Pati A."/>
            <person name="Chen A."/>
            <person name="Palaniappan K."/>
            <person name="Djao O.D."/>
            <person name="Land M."/>
            <person name="Hauser L."/>
            <person name="Chang Y.J."/>
            <person name="Jeffries C.D."/>
            <person name="Brettin T."/>
            <person name="Han C."/>
            <person name="Detter J.C."/>
            <person name="Rohde M."/>
            <person name="Goker M."/>
            <person name="Woyke T."/>
            <person name="Bristow J."/>
            <person name="Eisen J.A."/>
            <person name="Markowitz V."/>
            <person name="Hugenholtz P."/>
            <person name="Klenk H.P."/>
            <person name="Kyrpides N.C."/>
        </authorList>
    </citation>
    <scope>NUCLEOTIDE SEQUENCE [LARGE SCALE GENOMIC DNA]</scope>
    <source>
        <strain evidence="11">ATCC 19995 / DSM 43183 / JCM 3096 / KCTC 9072 / NBRC 15933 / NCIMB 10081 / Henssen B9</strain>
    </source>
</reference>
<dbReference type="AlphaFoldDB" id="D1A658"/>
<dbReference type="PIRSF" id="PIRSF016578">
    <property type="entry name" value="HsaA"/>
    <property type="match status" value="1"/>
</dbReference>
<evidence type="ECO:0000313" key="10">
    <source>
        <dbReference type="EMBL" id="ACZ00157.1"/>
    </source>
</evidence>
<dbReference type="Pfam" id="PF02770">
    <property type="entry name" value="Acyl-CoA_dh_M"/>
    <property type="match status" value="1"/>
</dbReference>
<dbReference type="InterPro" id="IPR037069">
    <property type="entry name" value="AcylCoA_DH/ox_N_sf"/>
</dbReference>
<name>D1A658_THECD</name>
<dbReference type="FunFam" id="2.40.110.10:FF:000002">
    <property type="entry name" value="Acyl-CoA dehydrogenase fadE12"/>
    <property type="match status" value="1"/>
</dbReference>
<proteinExistence type="inferred from homology"/>
<sequence>MIGYELAPEERAIVETVREFVDREVRPVARDLEHANAYPEDLIEQMKRLGIFGLAIPEPYGETKVSTPCFALVTEELARGWMSLAGAMGGHTVVSKLICDFGTEEQKRRYLPRMATGELRAAMALTEPGGGSDLQAMRTTATLDEDHYVINGAKTWITNARRAGLIALLCKTDPEARPAHKGISILLVEKVPGLTVSRDLPKLGYKGVESCELAFEDCRVPRTALLGGREGRGFAQMMKGLEIGRIQVAARATGVGRAAFDDAFRYARQRESFGKPIWQHQSIGNYLADMATKLTAARRLLLHAAERYDSGERCDMEAGMAKLFASETAMEIALNAIRIHGGYGYSTEFDVERYFRDAPLMIVGEGTNEIQRNVIIKQLISRGGLT</sequence>
<dbReference type="Gene3D" id="2.40.110.10">
    <property type="entry name" value="Butyryl-CoA Dehydrogenase, subunit A, domain 2"/>
    <property type="match status" value="1"/>
</dbReference>
<evidence type="ECO:0000256" key="5">
    <source>
        <dbReference type="ARBA" id="ARBA00023002"/>
    </source>
</evidence>
<dbReference type="InterPro" id="IPR036250">
    <property type="entry name" value="AcylCo_DH-like_C"/>
</dbReference>
<organism evidence="10 11">
    <name type="scientific">Thermomonospora curvata (strain ATCC 19995 / DSM 43183 / JCM 3096 / KCTC 9072 / NBRC 15933 / NCIMB 10081 / Henssen B9)</name>
    <dbReference type="NCBI Taxonomy" id="471852"/>
    <lineage>
        <taxon>Bacteria</taxon>
        <taxon>Bacillati</taxon>
        <taxon>Actinomycetota</taxon>
        <taxon>Actinomycetes</taxon>
        <taxon>Streptosporangiales</taxon>
        <taxon>Thermomonosporaceae</taxon>
        <taxon>Thermomonospora</taxon>
    </lineage>
</organism>
<dbReference type="PANTHER" id="PTHR43884">
    <property type="entry name" value="ACYL-COA DEHYDROGENASE"/>
    <property type="match status" value="1"/>
</dbReference>
<feature type="domain" description="Acyl-CoA oxidase/dehydrogenase middle" evidence="8">
    <location>
        <begin position="122"/>
        <end position="218"/>
    </location>
</feature>
<dbReference type="InterPro" id="IPR009075">
    <property type="entry name" value="AcylCo_DH/oxidase_C"/>
</dbReference>
<dbReference type="SUPFAM" id="SSF56645">
    <property type="entry name" value="Acyl-CoA dehydrogenase NM domain-like"/>
    <property type="match status" value="1"/>
</dbReference>
<evidence type="ECO:0000256" key="2">
    <source>
        <dbReference type="ARBA" id="ARBA00009347"/>
    </source>
</evidence>
<protein>
    <submittedName>
        <fullName evidence="10">Acyl-CoA dehydrogenase domain protein</fullName>
    </submittedName>
</protein>
<dbReference type="KEGG" id="tcu:Tcur_4635"/>
<comment type="similarity">
    <text evidence="2 6">Belongs to the acyl-CoA dehydrogenase family.</text>
</comment>
<dbReference type="EMBL" id="CP001738">
    <property type="protein sequence ID" value="ACZ00157.1"/>
    <property type="molecule type" value="Genomic_DNA"/>
</dbReference>
<dbReference type="Gene3D" id="1.10.540.10">
    <property type="entry name" value="Acyl-CoA dehydrogenase/oxidase, N-terminal domain"/>
    <property type="match status" value="1"/>
</dbReference>
<evidence type="ECO:0000256" key="4">
    <source>
        <dbReference type="ARBA" id="ARBA00022827"/>
    </source>
</evidence>
<dbReference type="InterPro" id="IPR006091">
    <property type="entry name" value="Acyl-CoA_Oxase/DH_mid-dom"/>
</dbReference>
<dbReference type="PANTHER" id="PTHR43884:SF12">
    <property type="entry name" value="ISOVALERYL-COA DEHYDROGENASE, MITOCHONDRIAL-RELATED"/>
    <property type="match status" value="1"/>
</dbReference>
<accession>D1A658</accession>
<evidence type="ECO:0000259" key="8">
    <source>
        <dbReference type="Pfam" id="PF02770"/>
    </source>
</evidence>
<dbReference type="InterPro" id="IPR046373">
    <property type="entry name" value="Acyl-CoA_Oxase/DH_mid-dom_sf"/>
</dbReference>
<dbReference type="RefSeq" id="WP_012854938.1">
    <property type="nucleotide sequence ID" value="NC_013510.1"/>
</dbReference>
<keyword evidence="4 6" id="KW-0274">FAD</keyword>
<dbReference type="InterPro" id="IPR013786">
    <property type="entry name" value="AcylCoA_DH/ox_N"/>
</dbReference>
<dbReference type="FunFam" id="1.20.140.10:FF:000001">
    <property type="entry name" value="Acyl-CoA dehydrogenase"/>
    <property type="match status" value="1"/>
</dbReference>
<dbReference type="Gene3D" id="1.20.140.10">
    <property type="entry name" value="Butyryl-CoA Dehydrogenase, subunit A, domain 3"/>
    <property type="match status" value="1"/>
</dbReference>
<dbReference type="Pfam" id="PF00441">
    <property type="entry name" value="Acyl-CoA_dh_1"/>
    <property type="match status" value="1"/>
</dbReference>